<dbReference type="GO" id="GO:0015631">
    <property type="term" value="F:tubulin binding"/>
    <property type="evidence" value="ECO:0007669"/>
    <property type="project" value="TreeGrafter"/>
</dbReference>
<protein>
    <recommendedName>
        <fullName evidence="2">Centromere protein J C-terminal domain-containing protein</fullName>
    </recommendedName>
</protein>
<accession>A0AAQ4DK37</accession>
<comment type="similarity">
    <text evidence="1">Belongs to the TCP10 family.</text>
</comment>
<feature type="domain" description="Centromere protein J C-terminal" evidence="2">
    <location>
        <begin position="44"/>
        <end position="66"/>
    </location>
</feature>
<dbReference type="PANTHER" id="PTHR10331:SF6">
    <property type="entry name" value="SPINDLE ASSEMBLY ABNORMAL 4"/>
    <property type="match status" value="1"/>
</dbReference>
<dbReference type="InterPro" id="IPR026581">
    <property type="entry name" value="TCP10L/CENPJ"/>
</dbReference>
<dbReference type="InterPro" id="IPR047002">
    <property type="entry name" value="Tcp10_C_sf"/>
</dbReference>
<sequence length="164" mass="18702">MLLTVVSKEIDPFTQVIIYKFQNGDRKDMHPDGKVVYHYGKSQTIHTVYPCGKKEIKFANGQVETHSKDGDIEVNYPDGTTRRIFCTGEEEQQTPDGTVARRLRDGTETIDYPNGQKEVRSELYRSRYYPNGTVKTVYVDGKQVTRYPNGRVRVKEADGTISTS</sequence>
<evidence type="ECO:0000256" key="1">
    <source>
        <dbReference type="ARBA" id="ARBA00005627"/>
    </source>
</evidence>
<feature type="domain" description="Centromere protein J C-terminal" evidence="2">
    <location>
        <begin position="127"/>
        <end position="154"/>
    </location>
</feature>
<gene>
    <name evidence="3" type="ORF">V5799_025908</name>
</gene>
<proteinExistence type="inferred from homology"/>
<dbReference type="GO" id="GO:0005814">
    <property type="term" value="C:centriole"/>
    <property type="evidence" value="ECO:0007669"/>
    <property type="project" value="TreeGrafter"/>
</dbReference>
<keyword evidence="4" id="KW-1185">Reference proteome</keyword>
<dbReference type="PANTHER" id="PTHR10331">
    <property type="entry name" value="T COMPLEX PROTEIN 10"/>
    <property type="match status" value="1"/>
</dbReference>
<feature type="domain" description="Centromere protein J C-terminal" evidence="2">
    <location>
        <begin position="87"/>
        <end position="119"/>
    </location>
</feature>
<organism evidence="3 4">
    <name type="scientific">Amblyomma americanum</name>
    <name type="common">Lone star tick</name>
    <dbReference type="NCBI Taxonomy" id="6943"/>
    <lineage>
        <taxon>Eukaryota</taxon>
        <taxon>Metazoa</taxon>
        <taxon>Ecdysozoa</taxon>
        <taxon>Arthropoda</taxon>
        <taxon>Chelicerata</taxon>
        <taxon>Arachnida</taxon>
        <taxon>Acari</taxon>
        <taxon>Parasitiformes</taxon>
        <taxon>Ixodida</taxon>
        <taxon>Ixodoidea</taxon>
        <taxon>Ixodidae</taxon>
        <taxon>Amblyomminae</taxon>
        <taxon>Amblyomma</taxon>
    </lineage>
</organism>
<dbReference type="Gene3D" id="2.60.450.20">
    <property type="match status" value="1"/>
</dbReference>
<name>A0AAQ4DK37_AMBAM</name>
<evidence type="ECO:0000313" key="3">
    <source>
        <dbReference type="EMBL" id="KAK8762827.1"/>
    </source>
</evidence>
<dbReference type="InterPro" id="IPR009852">
    <property type="entry name" value="CENPJ_C_dom"/>
</dbReference>
<dbReference type="AlphaFoldDB" id="A0AAQ4DK37"/>
<dbReference type="GO" id="GO:0005813">
    <property type="term" value="C:centrosome"/>
    <property type="evidence" value="ECO:0007669"/>
    <property type="project" value="TreeGrafter"/>
</dbReference>
<evidence type="ECO:0000259" key="2">
    <source>
        <dbReference type="Pfam" id="PF07202"/>
    </source>
</evidence>
<dbReference type="GO" id="GO:0061511">
    <property type="term" value="P:centriole elongation"/>
    <property type="evidence" value="ECO:0007669"/>
    <property type="project" value="TreeGrafter"/>
</dbReference>
<dbReference type="EMBL" id="JARKHS020029748">
    <property type="protein sequence ID" value="KAK8762827.1"/>
    <property type="molecule type" value="Genomic_DNA"/>
</dbReference>
<dbReference type="SUPFAM" id="SSF82185">
    <property type="entry name" value="Histone H3 K4-specific methyltransferase SET7/9 N-terminal domain"/>
    <property type="match status" value="1"/>
</dbReference>
<reference evidence="3 4" key="1">
    <citation type="journal article" date="2023" name="Arcadia Sci">
        <title>De novo assembly of a long-read Amblyomma americanum tick genome.</title>
        <authorList>
            <person name="Chou S."/>
            <person name="Poskanzer K.E."/>
            <person name="Rollins M."/>
            <person name="Thuy-Boun P.S."/>
        </authorList>
    </citation>
    <scope>NUCLEOTIDE SEQUENCE [LARGE SCALE GENOMIC DNA]</scope>
    <source>
        <strain evidence="3">F_SG_1</strain>
        <tissue evidence="3">Salivary glands</tissue>
    </source>
</reference>
<dbReference type="GO" id="GO:0060271">
    <property type="term" value="P:cilium assembly"/>
    <property type="evidence" value="ECO:0007669"/>
    <property type="project" value="TreeGrafter"/>
</dbReference>
<comment type="caution">
    <text evidence="3">The sequence shown here is derived from an EMBL/GenBank/DDBJ whole genome shotgun (WGS) entry which is preliminary data.</text>
</comment>
<dbReference type="Proteomes" id="UP001321473">
    <property type="component" value="Unassembled WGS sequence"/>
</dbReference>
<dbReference type="Pfam" id="PF07202">
    <property type="entry name" value="Tcp10_C"/>
    <property type="match status" value="3"/>
</dbReference>
<evidence type="ECO:0000313" key="4">
    <source>
        <dbReference type="Proteomes" id="UP001321473"/>
    </source>
</evidence>